<dbReference type="GO" id="GO:0005737">
    <property type="term" value="C:cytoplasm"/>
    <property type="evidence" value="ECO:0007669"/>
    <property type="project" value="TreeGrafter"/>
</dbReference>
<dbReference type="SUPFAM" id="SSF51735">
    <property type="entry name" value="NAD(P)-binding Rossmann-fold domains"/>
    <property type="match status" value="1"/>
</dbReference>
<feature type="domain" description="Ketopantoate reductase C-terminal" evidence="13">
    <location>
        <begin position="177"/>
        <end position="302"/>
    </location>
</feature>
<evidence type="ECO:0000259" key="12">
    <source>
        <dbReference type="Pfam" id="PF02558"/>
    </source>
</evidence>
<dbReference type="PANTHER" id="PTHR43765">
    <property type="entry name" value="2-DEHYDROPANTOATE 2-REDUCTASE-RELATED"/>
    <property type="match status" value="1"/>
</dbReference>
<evidence type="ECO:0000256" key="10">
    <source>
        <dbReference type="ARBA" id="ARBA00048793"/>
    </source>
</evidence>
<dbReference type="RefSeq" id="WP_078817498.1">
    <property type="nucleotide sequence ID" value="NZ_FUYJ01000003.1"/>
</dbReference>
<dbReference type="AlphaFoldDB" id="A0A1T4Y7Z5"/>
<evidence type="ECO:0000256" key="11">
    <source>
        <dbReference type="RuleBase" id="RU362068"/>
    </source>
</evidence>
<dbReference type="Pfam" id="PF08546">
    <property type="entry name" value="ApbA_C"/>
    <property type="match status" value="1"/>
</dbReference>
<comment type="catalytic activity">
    <reaction evidence="10 11">
        <text>(R)-pantoate + NADP(+) = 2-dehydropantoate + NADPH + H(+)</text>
        <dbReference type="Rhea" id="RHEA:16233"/>
        <dbReference type="ChEBI" id="CHEBI:11561"/>
        <dbReference type="ChEBI" id="CHEBI:15378"/>
        <dbReference type="ChEBI" id="CHEBI:15980"/>
        <dbReference type="ChEBI" id="CHEBI:57783"/>
        <dbReference type="ChEBI" id="CHEBI:58349"/>
        <dbReference type="EC" id="1.1.1.169"/>
    </reaction>
</comment>
<dbReference type="InterPro" id="IPR036291">
    <property type="entry name" value="NAD(P)-bd_dom_sf"/>
</dbReference>
<dbReference type="NCBIfam" id="TIGR00745">
    <property type="entry name" value="apbA_panE"/>
    <property type="match status" value="1"/>
</dbReference>
<comment type="function">
    <text evidence="1 11">Catalyzes the NADPH-dependent reduction of ketopantoate into pantoic acid.</text>
</comment>
<evidence type="ECO:0000256" key="5">
    <source>
        <dbReference type="ARBA" id="ARBA00019465"/>
    </source>
</evidence>
<proteinExistence type="inferred from homology"/>
<dbReference type="Gene3D" id="3.40.50.720">
    <property type="entry name" value="NAD(P)-binding Rossmann-like Domain"/>
    <property type="match status" value="1"/>
</dbReference>
<dbReference type="InterPro" id="IPR050838">
    <property type="entry name" value="Ketopantoate_reductase"/>
</dbReference>
<name>A0A1T4Y7Z5_9BACL</name>
<dbReference type="GO" id="GO:0015940">
    <property type="term" value="P:pantothenate biosynthetic process"/>
    <property type="evidence" value="ECO:0007669"/>
    <property type="project" value="UniProtKB-UniPathway"/>
</dbReference>
<comment type="similarity">
    <text evidence="3 11">Belongs to the ketopantoate reductase family.</text>
</comment>
<dbReference type="PANTHER" id="PTHR43765:SF2">
    <property type="entry name" value="2-DEHYDROPANTOATE 2-REDUCTASE"/>
    <property type="match status" value="1"/>
</dbReference>
<comment type="pathway">
    <text evidence="2 11">Cofactor biosynthesis; (R)-pantothenate biosynthesis; (R)-pantoate from 3-methyl-2-oxobutanoate: step 2/2.</text>
</comment>
<dbReference type="SUPFAM" id="SSF48179">
    <property type="entry name" value="6-phosphogluconate dehydrogenase C-terminal domain-like"/>
    <property type="match status" value="1"/>
</dbReference>
<evidence type="ECO:0000256" key="3">
    <source>
        <dbReference type="ARBA" id="ARBA00007870"/>
    </source>
</evidence>
<dbReference type="InterPro" id="IPR013752">
    <property type="entry name" value="KPA_reductase"/>
</dbReference>
<evidence type="ECO:0000256" key="2">
    <source>
        <dbReference type="ARBA" id="ARBA00004994"/>
    </source>
</evidence>
<dbReference type="Pfam" id="PF02558">
    <property type="entry name" value="ApbA"/>
    <property type="match status" value="1"/>
</dbReference>
<evidence type="ECO:0000256" key="9">
    <source>
        <dbReference type="ARBA" id="ARBA00032024"/>
    </source>
</evidence>
<evidence type="ECO:0000256" key="1">
    <source>
        <dbReference type="ARBA" id="ARBA00002919"/>
    </source>
</evidence>
<dbReference type="EC" id="1.1.1.169" evidence="4 11"/>
<sequence>MKIVVVGAGAMGSRFGSALFTSGHDVTLVDSWIEHVDKINKNGLSVTDERGTRLIPITSVLPEEFSGRADLLLMFTKSMQTETMIKKCLHMIAKETEIVTLQNGIGNLEMLSKYISKDQLFAGTTTYASNLTEAGSVHAYGSGMIEMMHINGNRKEDAERIVTLLNAAGLVAKLSDDVMRSIWEKAAFNAVLNPLCTLTSSPVGTIGSYESIMEIIEGILEEIELISRAEGVSLDKRNVLSVIEGVFHPDMSAHHFSSMYHDIQRGRGTEIDYLNGAFIRKAHKHGISAPINTMIFHLIKIIENRFQMNDNISVQQV</sequence>
<keyword evidence="6 11" id="KW-0566">Pantothenate biosynthesis</keyword>
<evidence type="ECO:0000256" key="6">
    <source>
        <dbReference type="ARBA" id="ARBA00022655"/>
    </source>
</evidence>
<evidence type="ECO:0000313" key="14">
    <source>
        <dbReference type="EMBL" id="SKA97952.1"/>
    </source>
</evidence>
<dbReference type="InterPro" id="IPR008927">
    <property type="entry name" value="6-PGluconate_DH-like_C_sf"/>
</dbReference>
<keyword evidence="8 11" id="KW-0560">Oxidoreductase</keyword>
<evidence type="ECO:0000256" key="7">
    <source>
        <dbReference type="ARBA" id="ARBA00022857"/>
    </source>
</evidence>
<dbReference type="Proteomes" id="UP000190042">
    <property type="component" value="Unassembled WGS sequence"/>
</dbReference>
<dbReference type="Gene3D" id="1.10.1040.10">
    <property type="entry name" value="N-(1-d-carboxylethyl)-l-norvaline Dehydrogenase, domain 2"/>
    <property type="match status" value="1"/>
</dbReference>
<gene>
    <name evidence="14" type="ORF">SAMN04244570_1975</name>
</gene>
<dbReference type="FunFam" id="1.10.1040.10:FF:000017">
    <property type="entry name" value="2-dehydropantoate 2-reductase"/>
    <property type="match status" value="1"/>
</dbReference>
<dbReference type="EMBL" id="FUYJ01000003">
    <property type="protein sequence ID" value="SKA97952.1"/>
    <property type="molecule type" value="Genomic_DNA"/>
</dbReference>
<organism evidence="14 15">
    <name type="scientific">Sporosarcina newyorkensis</name>
    <dbReference type="NCBI Taxonomy" id="759851"/>
    <lineage>
        <taxon>Bacteria</taxon>
        <taxon>Bacillati</taxon>
        <taxon>Bacillota</taxon>
        <taxon>Bacilli</taxon>
        <taxon>Bacillales</taxon>
        <taxon>Caryophanaceae</taxon>
        <taxon>Sporosarcina</taxon>
    </lineage>
</organism>
<evidence type="ECO:0000256" key="4">
    <source>
        <dbReference type="ARBA" id="ARBA00013014"/>
    </source>
</evidence>
<dbReference type="InterPro" id="IPR013328">
    <property type="entry name" value="6PGD_dom2"/>
</dbReference>
<dbReference type="InterPro" id="IPR013332">
    <property type="entry name" value="KPR_N"/>
</dbReference>
<reference evidence="15" key="1">
    <citation type="submission" date="2017-02" db="EMBL/GenBank/DDBJ databases">
        <authorList>
            <person name="Varghese N."/>
            <person name="Submissions S."/>
        </authorList>
    </citation>
    <scope>NUCLEOTIDE SEQUENCE [LARGE SCALE GENOMIC DNA]</scope>
    <source>
        <strain evidence="15">DSM 23966</strain>
    </source>
</reference>
<dbReference type="PRINTS" id="PR00411">
    <property type="entry name" value="PNDRDTASEI"/>
</dbReference>
<protein>
    <recommendedName>
        <fullName evidence="5 11">2-dehydropantoate 2-reductase</fullName>
        <ecNumber evidence="4 11">1.1.1.169</ecNumber>
    </recommendedName>
    <alternativeName>
        <fullName evidence="9 11">Ketopantoate reductase</fullName>
    </alternativeName>
</protein>
<dbReference type="InterPro" id="IPR003710">
    <property type="entry name" value="ApbA"/>
</dbReference>
<evidence type="ECO:0000313" key="15">
    <source>
        <dbReference type="Proteomes" id="UP000190042"/>
    </source>
</evidence>
<evidence type="ECO:0000259" key="13">
    <source>
        <dbReference type="Pfam" id="PF08546"/>
    </source>
</evidence>
<feature type="domain" description="Ketopantoate reductase N-terminal" evidence="12">
    <location>
        <begin position="3"/>
        <end position="148"/>
    </location>
</feature>
<evidence type="ECO:0000256" key="8">
    <source>
        <dbReference type="ARBA" id="ARBA00023002"/>
    </source>
</evidence>
<dbReference type="GO" id="GO:0050661">
    <property type="term" value="F:NADP binding"/>
    <property type="evidence" value="ECO:0007669"/>
    <property type="project" value="TreeGrafter"/>
</dbReference>
<keyword evidence="7 11" id="KW-0521">NADP</keyword>
<dbReference type="GO" id="GO:0008677">
    <property type="term" value="F:2-dehydropantoate 2-reductase activity"/>
    <property type="evidence" value="ECO:0007669"/>
    <property type="project" value="UniProtKB-EC"/>
</dbReference>
<accession>A0A1T4Y7Z5</accession>
<dbReference type="UniPathway" id="UPA00028">
    <property type="reaction ID" value="UER00004"/>
</dbReference>
<keyword evidence="15" id="KW-1185">Reference proteome</keyword>